<dbReference type="Gene3D" id="3.90.550.10">
    <property type="entry name" value="Spore Coat Polysaccharide Biosynthesis Protein SpsA, Chain A"/>
    <property type="match status" value="1"/>
</dbReference>
<dbReference type="InterPro" id="IPR029044">
    <property type="entry name" value="Nucleotide-diphossugar_trans"/>
</dbReference>
<dbReference type="Gene3D" id="2.80.10.50">
    <property type="match status" value="1"/>
</dbReference>
<evidence type="ECO:0000256" key="5">
    <source>
        <dbReference type="ARBA" id="ARBA00022734"/>
    </source>
</evidence>
<evidence type="ECO:0000256" key="2">
    <source>
        <dbReference type="ARBA" id="ARBA00004323"/>
    </source>
</evidence>
<dbReference type="InterPro" id="IPR001173">
    <property type="entry name" value="Glyco_trans_2-like"/>
</dbReference>
<dbReference type="PANTHER" id="PTHR11675:SF43">
    <property type="entry name" value="POLYPEPTIDE N-ACETYLGALACTOSAMINYLTRANSFERASE 1"/>
    <property type="match status" value="1"/>
</dbReference>
<dbReference type="GO" id="GO:0030246">
    <property type="term" value="F:carbohydrate binding"/>
    <property type="evidence" value="ECO:0007669"/>
    <property type="project" value="UniProtKB-KW"/>
</dbReference>
<comment type="cofactor">
    <cofactor evidence="1 13">
        <name>Mn(2+)</name>
        <dbReference type="ChEBI" id="CHEBI:29035"/>
    </cofactor>
</comment>
<dbReference type="GO" id="GO:0006493">
    <property type="term" value="P:protein O-linked glycosylation"/>
    <property type="evidence" value="ECO:0007669"/>
    <property type="project" value="TreeGrafter"/>
</dbReference>
<dbReference type="SUPFAM" id="SSF50370">
    <property type="entry name" value="Ricin B-like lectins"/>
    <property type="match status" value="1"/>
</dbReference>
<evidence type="ECO:0000256" key="7">
    <source>
        <dbReference type="ARBA" id="ARBA00022989"/>
    </source>
</evidence>
<dbReference type="Pfam" id="PF00535">
    <property type="entry name" value="Glycos_transf_2"/>
    <property type="match status" value="1"/>
</dbReference>
<evidence type="ECO:0000256" key="13">
    <source>
        <dbReference type="RuleBase" id="RU361242"/>
    </source>
</evidence>
<dbReference type="InterPro" id="IPR045885">
    <property type="entry name" value="GalNAc-T"/>
</dbReference>
<feature type="domain" description="Ricin B lectin" evidence="14">
    <location>
        <begin position="463"/>
        <end position="596"/>
    </location>
</feature>
<dbReference type="InterPro" id="IPR000772">
    <property type="entry name" value="Ricin_B_lectin"/>
</dbReference>
<dbReference type="PROSITE" id="PS50231">
    <property type="entry name" value="RICIN_B_LECTIN"/>
    <property type="match status" value="1"/>
</dbReference>
<keyword evidence="12 13" id="KW-0464">Manganese</keyword>
<dbReference type="GO" id="GO:0000139">
    <property type="term" value="C:Golgi membrane"/>
    <property type="evidence" value="ECO:0007669"/>
    <property type="project" value="UniProtKB-SubCell"/>
</dbReference>
<evidence type="ECO:0000313" key="15">
    <source>
        <dbReference type="EMBL" id="MBY10258.1"/>
    </source>
</evidence>
<evidence type="ECO:0000256" key="6">
    <source>
        <dbReference type="ARBA" id="ARBA00022968"/>
    </source>
</evidence>
<keyword evidence="11" id="KW-0325">Glycoprotein</keyword>
<comment type="pathway">
    <text evidence="13">Protein modification; protein glycosylation.</text>
</comment>
<evidence type="ECO:0000256" key="12">
    <source>
        <dbReference type="ARBA" id="ARBA00023211"/>
    </source>
</evidence>
<keyword evidence="13" id="KW-0328">Glycosyltransferase</keyword>
<organism evidence="15">
    <name type="scientific">Ornithodoros turicata</name>
    <dbReference type="NCBI Taxonomy" id="34597"/>
    <lineage>
        <taxon>Eukaryota</taxon>
        <taxon>Metazoa</taxon>
        <taxon>Ecdysozoa</taxon>
        <taxon>Arthropoda</taxon>
        <taxon>Chelicerata</taxon>
        <taxon>Arachnida</taxon>
        <taxon>Acari</taxon>
        <taxon>Parasitiformes</taxon>
        <taxon>Ixodida</taxon>
        <taxon>Ixodoidea</taxon>
        <taxon>Argasidae</taxon>
        <taxon>Ornithodorinae</taxon>
        <taxon>Ornithodoros</taxon>
    </lineage>
</organism>
<evidence type="ECO:0000256" key="11">
    <source>
        <dbReference type="ARBA" id="ARBA00023180"/>
    </source>
</evidence>
<dbReference type="CDD" id="cd23459">
    <property type="entry name" value="beta-trefoil_Ricin_Pgant1-like"/>
    <property type="match status" value="1"/>
</dbReference>
<dbReference type="SMART" id="SM00458">
    <property type="entry name" value="RICIN"/>
    <property type="match status" value="1"/>
</dbReference>
<dbReference type="FunFam" id="3.90.550.10:FF:000053">
    <property type="entry name" value="Polypeptide N-acetylgalactosaminyltransferase"/>
    <property type="match status" value="1"/>
</dbReference>
<dbReference type="InterPro" id="IPR035992">
    <property type="entry name" value="Ricin_B-like_lectins"/>
</dbReference>
<proteinExistence type="inferred from homology"/>
<comment type="similarity">
    <text evidence="3 13">Belongs to the glycosyltransferase 2 family. GalNAc-T subfamily.</text>
</comment>
<sequence>MGIIFARRRRTTLFRLCILLCGAGFVLLLFRQRSVTNHYELYDGPAKPIIGSDSGVSVAKPRERGTCILNVDDPDEEQFFKRQNASWGAGGDAVQLSGTEKEIADRQFKKAGFSVYISDRMPLNRTIGDRRHRTCHSLVYPDDLPTASVVIIFTDEIFSALIRTIYTVLLRSPPHLLKEIILVDDASTIDELAGKRLDRFIERHFCKGLVKLIHLNERQGLIRARLAGARIATGDVLVFLDSHCEATDRWLEALLQPIKDSRTTVVCPIIDVIDDKSLQYMGTSADFFQLGGFNWRGEFIWINIPTEWKRARKSKADPVRTPTMAGGLFAIDRSYFWESGSYDAEMDGWGGENLEMSFRIWMCGGQIVIAPCSHVGHIFRDFHPYKFPNNKDTHAINTARLAEVWMDRYKVYFYQNRPELKRLNHGDISKRKALREGLRCKDFKWYLTHVYPNKFVPDEDVLAHGYVRNPWSNICLDSMGRSYDNTEPLGLYPCQTSGDGSSNQVFSYTSKRQIRKEDSCAQLEADKTKSGGQTVYKVMMASCSEEPDMDQEWEHTRGGELRSSRHGLCLEAKQTEQDGMVARPCRKSHAQVWWFSHYKEPQVEVVRL</sequence>
<evidence type="ECO:0000256" key="1">
    <source>
        <dbReference type="ARBA" id="ARBA00001936"/>
    </source>
</evidence>
<keyword evidence="10 13" id="KW-1015">Disulfide bond</keyword>
<keyword evidence="4 13" id="KW-0812">Transmembrane</keyword>
<dbReference type="GO" id="GO:0004653">
    <property type="term" value="F:polypeptide N-acetylgalactosaminyltransferase activity"/>
    <property type="evidence" value="ECO:0007669"/>
    <property type="project" value="TreeGrafter"/>
</dbReference>
<evidence type="ECO:0000259" key="14">
    <source>
        <dbReference type="SMART" id="SM00458"/>
    </source>
</evidence>
<keyword evidence="8 13" id="KW-0333">Golgi apparatus</keyword>
<dbReference type="EC" id="2.4.1.-" evidence="13"/>
<dbReference type="CDD" id="cd02510">
    <property type="entry name" value="pp-GalNAc-T"/>
    <property type="match status" value="1"/>
</dbReference>
<evidence type="ECO:0000256" key="4">
    <source>
        <dbReference type="ARBA" id="ARBA00022692"/>
    </source>
</evidence>
<keyword evidence="6" id="KW-0735">Signal-anchor</keyword>
<dbReference type="PANTHER" id="PTHR11675">
    <property type="entry name" value="N-ACETYLGALACTOSAMINYLTRANSFERASE"/>
    <property type="match status" value="1"/>
</dbReference>
<keyword evidence="9 13" id="KW-0472">Membrane</keyword>
<dbReference type="UniPathway" id="UPA00378"/>
<evidence type="ECO:0000256" key="8">
    <source>
        <dbReference type="ARBA" id="ARBA00023034"/>
    </source>
</evidence>
<keyword evidence="5 13" id="KW-0430">Lectin</keyword>
<protein>
    <recommendedName>
        <fullName evidence="13">Polypeptide N-acetylgalactosaminyltransferase</fullName>
        <ecNumber evidence="13">2.4.1.-</ecNumber>
    </recommendedName>
    <alternativeName>
        <fullName evidence="13">Protein-UDP acetylgalactosaminyltransferase</fullName>
    </alternativeName>
</protein>
<keyword evidence="13 15" id="KW-0808">Transferase</keyword>
<dbReference type="SUPFAM" id="SSF53448">
    <property type="entry name" value="Nucleotide-diphospho-sugar transferases"/>
    <property type="match status" value="1"/>
</dbReference>
<comment type="subcellular location">
    <subcellularLocation>
        <location evidence="2 13">Golgi apparatus membrane</location>
        <topology evidence="2 13">Single-pass type II membrane protein</topology>
    </subcellularLocation>
</comment>
<evidence type="ECO:0000256" key="3">
    <source>
        <dbReference type="ARBA" id="ARBA00005680"/>
    </source>
</evidence>
<dbReference type="EMBL" id="GGLE01006132">
    <property type="protein sequence ID" value="MBY10258.1"/>
    <property type="molecule type" value="Transcribed_RNA"/>
</dbReference>
<accession>A0A2R5LLE0</accession>
<name>A0A2R5LLE0_9ACAR</name>
<feature type="transmembrane region" description="Helical" evidence="13">
    <location>
        <begin position="12"/>
        <end position="30"/>
    </location>
</feature>
<evidence type="ECO:0000256" key="9">
    <source>
        <dbReference type="ARBA" id="ARBA00023136"/>
    </source>
</evidence>
<dbReference type="Pfam" id="PF00652">
    <property type="entry name" value="Ricin_B_lectin"/>
    <property type="match status" value="1"/>
</dbReference>
<evidence type="ECO:0000256" key="10">
    <source>
        <dbReference type="ARBA" id="ARBA00023157"/>
    </source>
</evidence>
<reference evidence="15" key="1">
    <citation type="submission" date="2018-03" db="EMBL/GenBank/DDBJ databases">
        <title>The relapsing fever spirochete Borrelia turicatae persists in the highly oxidative environment of its soft-bodied tick vector.</title>
        <authorList>
            <person name="Bourret T.J."/>
            <person name="Boyle W.K."/>
            <person name="Valenzuela J.G."/>
            <person name="Oliveira F."/>
            <person name="Lopez J.E."/>
        </authorList>
    </citation>
    <scope>NUCLEOTIDE SEQUENCE</scope>
    <source>
        <strain evidence="15">Kansas strain/isolate</strain>
        <tissue evidence="15">Salivary glands</tissue>
    </source>
</reference>
<dbReference type="AlphaFoldDB" id="A0A2R5LLE0"/>
<keyword evidence="7 13" id="KW-1133">Transmembrane helix</keyword>